<reference evidence="5" key="1">
    <citation type="journal article" date="2019" name="Int. J. Syst. Evol. Microbiol.">
        <title>The Global Catalogue of Microorganisms (GCM) 10K type strain sequencing project: providing services to taxonomists for standard genome sequencing and annotation.</title>
        <authorList>
            <consortium name="The Broad Institute Genomics Platform"/>
            <consortium name="The Broad Institute Genome Sequencing Center for Infectious Disease"/>
            <person name="Wu L."/>
            <person name="Ma J."/>
        </authorList>
    </citation>
    <scope>NUCLEOTIDE SEQUENCE [LARGE SCALE GENOMIC DNA]</scope>
    <source>
        <strain evidence="5">CGMCC 4.1469</strain>
    </source>
</reference>
<proteinExistence type="predicted"/>
<dbReference type="InterPro" id="IPR039446">
    <property type="entry name" value="DauR-like"/>
</dbReference>
<dbReference type="InterPro" id="IPR039445">
    <property type="entry name" value="DauR-like_HTH"/>
</dbReference>
<dbReference type="EMBL" id="JBHSOD010000031">
    <property type="protein sequence ID" value="MFC5887839.1"/>
    <property type="molecule type" value="Genomic_DNA"/>
</dbReference>
<evidence type="ECO:0000259" key="2">
    <source>
        <dbReference type="Pfam" id="PF08348"/>
    </source>
</evidence>
<feature type="compositionally biased region" description="Pro residues" evidence="1">
    <location>
        <begin position="233"/>
        <end position="242"/>
    </location>
</feature>
<dbReference type="PANTHER" id="PTHR35568">
    <property type="entry name" value="TRANSCRIPTIONAL REGULATOR DAUR"/>
    <property type="match status" value="1"/>
</dbReference>
<evidence type="ECO:0000313" key="4">
    <source>
        <dbReference type="EMBL" id="MFC5887839.1"/>
    </source>
</evidence>
<feature type="domain" description="Transcriptional regulator DauR-like HTH" evidence="3">
    <location>
        <begin position="142"/>
        <end position="202"/>
    </location>
</feature>
<accession>A0ABW1F3V3</accession>
<evidence type="ECO:0000313" key="5">
    <source>
        <dbReference type="Proteomes" id="UP001596067"/>
    </source>
</evidence>
<sequence>MTPETPDPRVQAWSPVCQAVALLLGPYAEVVLHDAVRDEVLAIWNPMTARAPGDPSLLGELDRLGPSAPDVYGPYPKLLPDGRRLSSVSAVLRDADGTPSAVLCVNLDRGPLEQASALLAAFAAPTAPRPAPLFERDWTERMNDVIGGYVRAHGRPPERLTREDRIAVLRRLDRAGVLAVRRAVPAVATALKVSRSTVYTLLADLKADPGDDLDPTEPEPGPHADPRSDLDPPEPGPTPRPAAQPRTTR</sequence>
<dbReference type="Pfam" id="PF13309">
    <property type="entry name" value="HTH_22"/>
    <property type="match status" value="1"/>
</dbReference>
<dbReference type="InterPro" id="IPR013559">
    <property type="entry name" value="YheO"/>
</dbReference>
<feature type="region of interest" description="Disordered" evidence="1">
    <location>
        <begin position="205"/>
        <end position="249"/>
    </location>
</feature>
<dbReference type="Proteomes" id="UP001596067">
    <property type="component" value="Unassembled WGS sequence"/>
</dbReference>
<name>A0ABW1F3V3_9ACTN</name>
<dbReference type="PANTHER" id="PTHR35568:SF1">
    <property type="entry name" value="TRANSCRIPTIONAL REGULATOR DAUR"/>
    <property type="match status" value="1"/>
</dbReference>
<feature type="compositionally biased region" description="Basic and acidic residues" evidence="1">
    <location>
        <begin position="220"/>
        <end position="230"/>
    </location>
</feature>
<evidence type="ECO:0000259" key="3">
    <source>
        <dbReference type="Pfam" id="PF13309"/>
    </source>
</evidence>
<dbReference type="RefSeq" id="WP_313767129.1">
    <property type="nucleotide sequence ID" value="NZ_BAAAVH010000020.1"/>
</dbReference>
<feature type="domain" description="YheO-like" evidence="2">
    <location>
        <begin position="12"/>
        <end position="116"/>
    </location>
</feature>
<gene>
    <name evidence="4" type="ORF">ACFP0N_23005</name>
</gene>
<keyword evidence="5" id="KW-1185">Reference proteome</keyword>
<organism evidence="4 5">
    <name type="scientific">Kitasatospora aburaviensis</name>
    <dbReference type="NCBI Taxonomy" id="67265"/>
    <lineage>
        <taxon>Bacteria</taxon>
        <taxon>Bacillati</taxon>
        <taxon>Actinomycetota</taxon>
        <taxon>Actinomycetes</taxon>
        <taxon>Kitasatosporales</taxon>
        <taxon>Streptomycetaceae</taxon>
        <taxon>Kitasatospora</taxon>
    </lineage>
</organism>
<comment type="caution">
    <text evidence="4">The sequence shown here is derived from an EMBL/GenBank/DDBJ whole genome shotgun (WGS) entry which is preliminary data.</text>
</comment>
<evidence type="ECO:0000256" key="1">
    <source>
        <dbReference type="SAM" id="MobiDB-lite"/>
    </source>
</evidence>
<protein>
    <submittedName>
        <fullName evidence="4">Transcriptional regulator</fullName>
    </submittedName>
</protein>
<dbReference type="Pfam" id="PF08348">
    <property type="entry name" value="PAS_6"/>
    <property type="match status" value="1"/>
</dbReference>